<proteinExistence type="predicted"/>
<dbReference type="eggNOG" id="COG1279">
    <property type="taxonomic scope" value="Bacteria"/>
</dbReference>
<evidence type="ECO:0000256" key="4">
    <source>
        <dbReference type="ARBA" id="ARBA00022989"/>
    </source>
</evidence>
<evidence type="ECO:0000256" key="5">
    <source>
        <dbReference type="ARBA" id="ARBA00023136"/>
    </source>
</evidence>
<feature type="transmembrane region" description="Helical" evidence="6">
    <location>
        <begin position="6"/>
        <end position="30"/>
    </location>
</feature>
<dbReference type="Pfam" id="PF01810">
    <property type="entry name" value="LysE"/>
    <property type="match status" value="1"/>
</dbReference>
<dbReference type="Proteomes" id="UP000005709">
    <property type="component" value="Unassembled WGS sequence"/>
</dbReference>
<feature type="transmembrane region" description="Helical" evidence="6">
    <location>
        <begin position="42"/>
        <end position="65"/>
    </location>
</feature>
<evidence type="ECO:0000256" key="6">
    <source>
        <dbReference type="SAM" id="Phobius"/>
    </source>
</evidence>
<dbReference type="RefSeq" id="WP_005871115.1">
    <property type="nucleotide sequence ID" value="NZ_ACYG01000024.1"/>
</dbReference>
<gene>
    <name evidence="7" type="ORF">CAMGR0001_0425</name>
</gene>
<dbReference type="EMBL" id="ACYG01000024">
    <property type="protein sequence ID" value="EEV17594.1"/>
    <property type="molecule type" value="Genomic_DNA"/>
</dbReference>
<feature type="transmembrane region" description="Helical" evidence="6">
    <location>
        <begin position="151"/>
        <end position="171"/>
    </location>
</feature>
<dbReference type="PANTHER" id="PTHR30086:SF20">
    <property type="entry name" value="ARGININE EXPORTER PROTEIN ARGO-RELATED"/>
    <property type="match status" value="1"/>
</dbReference>
<keyword evidence="2" id="KW-1003">Cell membrane</keyword>
<evidence type="ECO:0000256" key="1">
    <source>
        <dbReference type="ARBA" id="ARBA00004651"/>
    </source>
</evidence>
<feature type="transmembrane region" description="Helical" evidence="6">
    <location>
        <begin position="71"/>
        <end position="90"/>
    </location>
</feature>
<dbReference type="AlphaFoldDB" id="C8PHI0"/>
<keyword evidence="4 6" id="KW-1133">Transmembrane helix</keyword>
<evidence type="ECO:0000256" key="3">
    <source>
        <dbReference type="ARBA" id="ARBA00022692"/>
    </source>
</evidence>
<keyword evidence="5 6" id="KW-0472">Membrane</keyword>
<protein>
    <submittedName>
        <fullName evidence="7">Translocator protein, LysE family</fullName>
    </submittedName>
</protein>
<evidence type="ECO:0000313" key="7">
    <source>
        <dbReference type="EMBL" id="EEV17594.1"/>
    </source>
</evidence>
<reference evidence="7 8" key="1">
    <citation type="submission" date="2009-07" db="EMBL/GenBank/DDBJ databases">
        <authorList>
            <person name="Madupu R."/>
            <person name="Sebastian Y."/>
            <person name="Durkin A.S."/>
            <person name="Torralba M."/>
            <person name="Methe B."/>
            <person name="Sutton G.G."/>
            <person name="Strausberg R.L."/>
            <person name="Nelson K.E."/>
        </authorList>
    </citation>
    <scope>NUCLEOTIDE SEQUENCE [LARGE SCALE GENOMIC DNA]</scope>
    <source>
        <strain evidence="7 8">RM3268</strain>
    </source>
</reference>
<dbReference type="GO" id="GO:0015171">
    <property type="term" value="F:amino acid transmembrane transporter activity"/>
    <property type="evidence" value="ECO:0007669"/>
    <property type="project" value="TreeGrafter"/>
</dbReference>
<dbReference type="GO" id="GO:0005886">
    <property type="term" value="C:plasma membrane"/>
    <property type="evidence" value="ECO:0007669"/>
    <property type="project" value="UniProtKB-SubCell"/>
</dbReference>
<keyword evidence="3 6" id="KW-0812">Transmembrane</keyword>
<organism evidence="7 8">
    <name type="scientific">Campylobacter gracilis RM3268</name>
    <dbReference type="NCBI Taxonomy" id="553220"/>
    <lineage>
        <taxon>Bacteria</taxon>
        <taxon>Pseudomonadati</taxon>
        <taxon>Campylobacterota</taxon>
        <taxon>Epsilonproteobacteria</taxon>
        <taxon>Campylobacterales</taxon>
        <taxon>Campylobacteraceae</taxon>
        <taxon>Campylobacter</taxon>
    </lineage>
</organism>
<accession>C8PHI0</accession>
<name>C8PHI0_9BACT</name>
<evidence type="ECO:0000256" key="2">
    <source>
        <dbReference type="ARBA" id="ARBA00022475"/>
    </source>
</evidence>
<comment type="caution">
    <text evidence="7">The sequence shown here is derived from an EMBL/GenBank/DDBJ whole genome shotgun (WGS) entry which is preliminary data.</text>
</comment>
<evidence type="ECO:0000313" key="8">
    <source>
        <dbReference type="Proteomes" id="UP000005709"/>
    </source>
</evidence>
<comment type="subcellular location">
    <subcellularLocation>
        <location evidence="1">Cell membrane</location>
        <topology evidence="1">Multi-pass membrane protein</topology>
    </subcellularLocation>
</comment>
<sequence length="209" mass="22122">MNSLPIGIFLQGAALMLSLIVAIGAQNIFVISQGLAKNHVAAVCMVCALSDAVFTAVGIFLIGGALKQGSLLTQILGIGGIIFLLCYALSSFFSAYKGSHFAKIQNSANSPLAPVVAKALAVTLLNPHAYLDTVVVVGSLGATIADAQKPWFYVGVMFVSFAWFFGLGYGSRALSKLFASSRAWRIIDALVGVLMLYMAYLIAKFVFKI</sequence>
<dbReference type="OrthoDB" id="5638726at2"/>
<dbReference type="InterPro" id="IPR001123">
    <property type="entry name" value="LeuE-type"/>
</dbReference>
<feature type="transmembrane region" description="Helical" evidence="6">
    <location>
        <begin position="183"/>
        <end position="203"/>
    </location>
</feature>
<dbReference type="PANTHER" id="PTHR30086">
    <property type="entry name" value="ARGININE EXPORTER PROTEIN ARGO"/>
    <property type="match status" value="1"/>
</dbReference>
<keyword evidence="8" id="KW-1185">Reference proteome</keyword>
<dbReference type="STRING" id="824.CGRAC_1898"/>